<keyword evidence="7 9" id="KW-0456">Lyase</keyword>
<dbReference type="InterPro" id="IPR013114">
    <property type="entry name" value="FabA_FabZ"/>
</dbReference>
<organism evidence="10 11">
    <name type="scientific">Saccharibacter floricola DSM 15669</name>
    <dbReference type="NCBI Taxonomy" id="1123227"/>
    <lineage>
        <taxon>Bacteria</taxon>
        <taxon>Pseudomonadati</taxon>
        <taxon>Pseudomonadota</taxon>
        <taxon>Alphaproteobacteria</taxon>
        <taxon>Acetobacterales</taxon>
        <taxon>Acetobacteraceae</taxon>
        <taxon>Saccharibacter</taxon>
    </lineage>
</organism>
<dbReference type="SUPFAM" id="SSF54637">
    <property type="entry name" value="Thioesterase/thiol ester dehydrase-isomerase"/>
    <property type="match status" value="1"/>
</dbReference>
<evidence type="ECO:0000256" key="5">
    <source>
        <dbReference type="ARBA" id="ARBA00022556"/>
    </source>
</evidence>
<evidence type="ECO:0000313" key="10">
    <source>
        <dbReference type="EMBL" id="GBQ06799.1"/>
    </source>
</evidence>
<dbReference type="PANTHER" id="PTHR30272:SF1">
    <property type="entry name" value="3-HYDROXYACYL-[ACYL-CARRIER-PROTEIN] DEHYDRATASE"/>
    <property type="match status" value="1"/>
</dbReference>
<accession>A0ABQ0NZ12</accession>
<dbReference type="InterPro" id="IPR029069">
    <property type="entry name" value="HotDog_dom_sf"/>
</dbReference>
<dbReference type="RefSeq" id="WP_018979179.1">
    <property type="nucleotide sequence ID" value="NZ_BAQD01000015.1"/>
</dbReference>
<dbReference type="HAMAP" id="MF_00406">
    <property type="entry name" value="FabZ"/>
    <property type="match status" value="1"/>
</dbReference>
<protein>
    <recommendedName>
        <fullName evidence="9">3-hydroxyacyl-[acyl-carrier-protein] dehydratase FabZ</fullName>
        <ecNumber evidence="9">4.2.1.59</ecNumber>
    </recommendedName>
    <alternativeName>
        <fullName evidence="9">(3R)-hydroxymyristoyl-[acyl-carrier-protein] dehydratase</fullName>
        <shortName evidence="9">(3R)-hydroxymyristoyl-ACP dehydrase</shortName>
    </alternativeName>
    <alternativeName>
        <fullName evidence="9">Beta-hydroxyacyl-ACP dehydratase</fullName>
    </alternativeName>
</protein>
<dbReference type="Gene3D" id="3.10.129.10">
    <property type="entry name" value="Hotdog Thioesterase"/>
    <property type="match status" value="1"/>
</dbReference>
<comment type="similarity">
    <text evidence="2 9">Belongs to the thioester dehydratase family. FabZ subfamily.</text>
</comment>
<evidence type="ECO:0000256" key="7">
    <source>
        <dbReference type="ARBA" id="ARBA00023239"/>
    </source>
</evidence>
<evidence type="ECO:0000256" key="4">
    <source>
        <dbReference type="ARBA" id="ARBA00022516"/>
    </source>
</evidence>
<sequence>MDEATELTHQVPESVDIQQIMKAIPHRYPFLLVDKMEEIKAAESAVGIKNVTMNEPFFQGHFPSRPVMPGVLIVEAMAQTAATLVVLTLGEAFEGKLVYFMTVENAKFRRPVGPGDQLRIHVKKERARGNVWRFRGVARVDDVSVAEASFSAMIVD</sequence>
<evidence type="ECO:0000256" key="3">
    <source>
        <dbReference type="ARBA" id="ARBA00022490"/>
    </source>
</evidence>
<keyword evidence="5 9" id="KW-0441">Lipid A biosynthesis</keyword>
<dbReference type="PANTHER" id="PTHR30272">
    <property type="entry name" value="3-HYDROXYACYL-[ACYL-CARRIER-PROTEIN] DEHYDRATASE"/>
    <property type="match status" value="1"/>
</dbReference>
<evidence type="ECO:0000256" key="6">
    <source>
        <dbReference type="ARBA" id="ARBA00023098"/>
    </source>
</evidence>
<dbReference type="NCBIfam" id="TIGR01750">
    <property type="entry name" value="fabZ"/>
    <property type="match status" value="1"/>
</dbReference>
<dbReference type="InterPro" id="IPR010084">
    <property type="entry name" value="FabZ"/>
</dbReference>
<comment type="function">
    <text evidence="8 9">Involved in unsaturated fatty acids biosynthesis. Catalyzes the dehydration of short chain beta-hydroxyacyl-ACPs and long chain saturated and unsaturated beta-hydroxyacyl-ACPs.</text>
</comment>
<comment type="catalytic activity">
    <reaction evidence="9">
        <text>a (3R)-hydroxyacyl-[ACP] = a (2E)-enoyl-[ACP] + H2O</text>
        <dbReference type="Rhea" id="RHEA:13097"/>
        <dbReference type="Rhea" id="RHEA-COMP:9925"/>
        <dbReference type="Rhea" id="RHEA-COMP:9945"/>
        <dbReference type="ChEBI" id="CHEBI:15377"/>
        <dbReference type="ChEBI" id="CHEBI:78784"/>
        <dbReference type="ChEBI" id="CHEBI:78827"/>
        <dbReference type="EC" id="4.2.1.59"/>
    </reaction>
</comment>
<proteinExistence type="inferred from homology"/>
<dbReference type="Proteomes" id="UP001062901">
    <property type="component" value="Unassembled WGS sequence"/>
</dbReference>
<dbReference type="Pfam" id="PF07977">
    <property type="entry name" value="FabA"/>
    <property type="match status" value="1"/>
</dbReference>
<comment type="caution">
    <text evidence="10">The sequence shown here is derived from an EMBL/GenBank/DDBJ whole genome shotgun (WGS) entry which is preliminary data.</text>
</comment>
<keyword evidence="6 9" id="KW-0443">Lipid metabolism</keyword>
<name>A0ABQ0NZ12_9PROT</name>
<gene>
    <name evidence="9" type="primary">fabZ</name>
    <name evidence="10" type="ORF">AA15669_1094</name>
</gene>
<keyword evidence="11" id="KW-1185">Reference proteome</keyword>
<dbReference type="NCBIfam" id="NF000582">
    <property type="entry name" value="PRK00006.1"/>
    <property type="match status" value="1"/>
</dbReference>
<comment type="subcellular location">
    <subcellularLocation>
        <location evidence="1 9">Cytoplasm</location>
    </subcellularLocation>
</comment>
<dbReference type="EC" id="4.2.1.59" evidence="9"/>
<dbReference type="CDD" id="cd01288">
    <property type="entry name" value="FabZ"/>
    <property type="match status" value="1"/>
</dbReference>
<evidence type="ECO:0000256" key="9">
    <source>
        <dbReference type="HAMAP-Rule" id="MF_00406"/>
    </source>
</evidence>
<dbReference type="EMBL" id="BAQD01000015">
    <property type="protein sequence ID" value="GBQ06799.1"/>
    <property type="molecule type" value="Genomic_DNA"/>
</dbReference>
<evidence type="ECO:0000256" key="1">
    <source>
        <dbReference type="ARBA" id="ARBA00004496"/>
    </source>
</evidence>
<reference evidence="10" key="1">
    <citation type="submission" date="2013-04" db="EMBL/GenBank/DDBJ databases">
        <title>The genome sequencing project of 58 acetic acid bacteria.</title>
        <authorList>
            <person name="Okamoto-Kainuma A."/>
            <person name="Ishikawa M."/>
            <person name="Umino S."/>
            <person name="Koizumi Y."/>
            <person name="Shiwa Y."/>
            <person name="Yoshikawa H."/>
            <person name="Matsutani M."/>
            <person name="Matsushita K."/>
        </authorList>
    </citation>
    <scope>NUCLEOTIDE SEQUENCE</scope>
    <source>
        <strain evidence="10">DSM 15669</strain>
    </source>
</reference>
<feature type="active site" evidence="9">
    <location>
        <position position="61"/>
    </location>
</feature>
<keyword evidence="4 9" id="KW-0444">Lipid biosynthesis</keyword>
<keyword evidence="3 9" id="KW-0963">Cytoplasm</keyword>
<evidence type="ECO:0000256" key="2">
    <source>
        <dbReference type="ARBA" id="ARBA00009174"/>
    </source>
</evidence>
<evidence type="ECO:0000256" key="8">
    <source>
        <dbReference type="ARBA" id="ARBA00025049"/>
    </source>
</evidence>
<evidence type="ECO:0000313" key="11">
    <source>
        <dbReference type="Proteomes" id="UP001062901"/>
    </source>
</evidence>